<evidence type="ECO:0000256" key="1">
    <source>
        <dbReference type="ARBA" id="ARBA00007992"/>
    </source>
</evidence>
<dbReference type="PANTHER" id="PTHR13789:SF215">
    <property type="entry name" value="FAD-BINDING DOMAIN-CONTAINING PROTEIN-RELATED"/>
    <property type="match status" value="1"/>
</dbReference>
<keyword evidence="4" id="KW-0560">Oxidoreductase</keyword>
<gene>
    <name evidence="7" type="ORF">QBC38DRAFT_529411</name>
</gene>
<sequence>MPLNIIIVEAGIAGLLAAVALRWAGHTVQIYERSALNREVGTAITVPPNVGRFLLAWGLDPVKEHFVRGQVQAFVDPFTLETQNIVSHDANRARYGGVDLWLAHRVDLHNMLKTMATDPSGPGRPASIHLQSAVVSYNPEAASITLADGAVVSGDLVVGADGIHSLATEFVLEENVQPAPPAHYNMCYRFLIPAEAIEKDSKTQWWHRGAAGEKPIIRIMTDNGAREIPNFVVLYLDKNMEKKVTKEDYLATVEKPDVLERLKGFHPNVLAVVNKATDIKLWPLLYWPPNTTWHRGRLVLAGDAAHPMLPHQGQGGAQGIEDGCALSIAPQRVVTVEEIPQRLALYEKIRRNRAAAMQILSNVGQDQTHLISDELDQYFPVGETPKNIAEIFKFAYGHDVGGSALKVTKEFDENYELPVGFVLEEGHEEAKPREAHRHAVGKNAEYAVAPREVVV</sequence>
<dbReference type="SUPFAM" id="SSF54373">
    <property type="entry name" value="FAD-linked reductases, C-terminal domain"/>
    <property type="match status" value="1"/>
</dbReference>
<accession>A0AAN7BNH4</accession>
<dbReference type="GO" id="GO:0071949">
    <property type="term" value="F:FAD binding"/>
    <property type="evidence" value="ECO:0007669"/>
    <property type="project" value="InterPro"/>
</dbReference>
<evidence type="ECO:0000313" key="7">
    <source>
        <dbReference type="EMBL" id="KAK4226208.1"/>
    </source>
</evidence>
<proteinExistence type="inferred from homology"/>
<protein>
    <submittedName>
        <fullName evidence="7">Salicylate hydroxylase</fullName>
    </submittedName>
</protein>
<keyword evidence="5" id="KW-0503">Monooxygenase</keyword>
<keyword evidence="8" id="KW-1185">Reference proteome</keyword>
<comment type="caution">
    <text evidence="7">The sequence shown here is derived from an EMBL/GenBank/DDBJ whole genome shotgun (WGS) entry which is preliminary data.</text>
</comment>
<name>A0AAN7BNH4_9PEZI</name>
<dbReference type="InterPro" id="IPR050493">
    <property type="entry name" value="FAD-dep_Monooxygenase_BioMet"/>
</dbReference>
<organism evidence="7 8">
    <name type="scientific">Podospora fimiseda</name>
    <dbReference type="NCBI Taxonomy" id="252190"/>
    <lineage>
        <taxon>Eukaryota</taxon>
        <taxon>Fungi</taxon>
        <taxon>Dikarya</taxon>
        <taxon>Ascomycota</taxon>
        <taxon>Pezizomycotina</taxon>
        <taxon>Sordariomycetes</taxon>
        <taxon>Sordariomycetidae</taxon>
        <taxon>Sordariales</taxon>
        <taxon>Podosporaceae</taxon>
        <taxon>Podospora</taxon>
    </lineage>
</organism>
<evidence type="ECO:0000256" key="4">
    <source>
        <dbReference type="ARBA" id="ARBA00023002"/>
    </source>
</evidence>
<evidence type="ECO:0000259" key="6">
    <source>
        <dbReference type="Pfam" id="PF01494"/>
    </source>
</evidence>
<evidence type="ECO:0000256" key="2">
    <source>
        <dbReference type="ARBA" id="ARBA00022630"/>
    </source>
</evidence>
<dbReference type="InterPro" id="IPR036188">
    <property type="entry name" value="FAD/NAD-bd_sf"/>
</dbReference>
<dbReference type="EMBL" id="MU865352">
    <property type="protein sequence ID" value="KAK4226208.1"/>
    <property type="molecule type" value="Genomic_DNA"/>
</dbReference>
<dbReference type="Proteomes" id="UP001301958">
    <property type="component" value="Unassembled WGS sequence"/>
</dbReference>
<dbReference type="PANTHER" id="PTHR13789">
    <property type="entry name" value="MONOOXYGENASE"/>
    <property type="match status" value="1"/>
</dbReference>
<keyword evidence="3" id="KW-0274">FAD</keyword>
<feature type="domain" description="FAD-binding" evidence="6">
    <location>
        <begin position="5"/>
        <end position="357"/>
    </location>
</feature>
<dbReference type="Pfam" id="PF01494">
    <property type="entry name" value="FAD_binding_3"/>
    <property type="match status" value="1"/>
</dbReference>
<keyword evidence="2" id="KW-0285">Flavoprotein</keyword>
<dbReference type="GO" id="GO:0004497">
    <property type="term" value="F:monooxygenase activity"/>
    <property type="evidence" value="ECO:0007669"/>
    <property type="project" value="UniProtKB-KW"/>
</dbReference>
<dbReference type="AlphaFoldDB" id="A0AAN7BNH4"/>
<reference evidence="7" key="1">
    <citation type="journal article" date="2023" name="Mol. Phylogenet. Evol.">
        <title>Genome-scale phylogeny and comparative genomics of the fungal order Sordariales.</title>
        <authorList>
            <person name="Hensen N."/>
            <person name="Bonometti L."/>
            <person name="Westerberg I."/>
            <person name="Brannstrom I.O."/>
            <person name="Guillou S."/>
            <person name="Cros-Aarteil S."/>
            <person name="Calhoun S."/>
            <person name="Haridas S."/>
            <person name="Kuo A."/>
            <person name="Mondo S."/>
            <person name="Pangilinan J."/>
            <person name="Riley R."/>
            <person name="LaButti K."/>
            <person name="Andreopoulos B."/>
            <person name="Lipzen A."/>
            <person name="Chen C."/>
            <person name="Yan M."/>
            <person name="Daum C."/>
            <person name="Ng V."/>
            <person name="Clum A."/>
            <person name="Steindorff A."/>
            <person name="Ohm R.A."/>
            <person name="Martin F."/>
            <person name="Silar P."/>
            <person name="Natvig D.O."/>
            <person name="Lalanne C."/>
            <person name="Gautier V."/>
            <person name="Ament-Velasquez S.L."/>
            <person name="Kruys A."/>
            <person name="Hutchinson M.I."/>
            <person name="Powell A.J."/>
            <person name="Barry K."/>
            <person name="Miller A.N."/>
            <person name="Grigoriev I.V."/>
            <person name="Debuchy R."/>
            <person name="Gladieux P."/>
            <person name="Hiltunen Thoren M."/>
            <person name="Johannesson H."/>
        </authorList>
    </citation>
    <scope>NUCLEOTIDE SEQUENCE</scope>
    <source>
        <strain evidence="7">CBS 990.96</strain>
    </source>
</reference>
<dbReference type="PRINTS" id="PR00420">
    <property type="entry name" value="RNGMNOXGNASE"/>
</dbReference>
<comment type="similarity">
    <text evidence="1">Belongs to the paxM FAD-dependent monooxygenase family.</text>
</comment>
<reference evidence="7" key="2">
    <citation type="submission" date="2023-05" db="EMBL/GenBank/DDBJ databases">
        <authorList>
            <consortium name="Lawrence Berkeley National Laboratory"/>
            <person name="Steindorff A."/>
            <person name="Hensen N."/>
            <person name="Bonometti L."/>
            <person name="Westerberg I."/>
            <person name="Brannstrom I.O."/>
            <person name="Guillou S."/>
            <person name="Cros-Aarteil S."/>
            <person name="Calhoun S."/>
            <person name="Haridas S."/>
            <person name="Kuo A."/>
            <person name="Mondo S."/>
            <person name="Pangilinan J."/>
            <person name="Riley R."/>
            <person name="Labutti K."/>
            <person name="Andreopoulos B."/>
            <person name="Lipzen A."/>
            <person name="Chen C."/>
            <person name="Yanf M."/>
            <person name="Daum C."/>
            <person name="Ng V."/>
            <person name="Clum A."/>
            <person name="Ohm R."/>
            <person name="Martin F."/>
            <person name="Silar P."/>
            <person name="Natvig D."/>
            <person name="Lalanne C."/>
            <person name="Gautier V."/>
            <person name="Ament-Velasquez S.L."/>
            <person name="Kruys A."/>
            <person name="Hutchinson M.I."/>
            <person name="Powell A.J."/>
            <person name="Barry K."/>
            <person name="Miller A.N."/>
            <person name="Grigoriev I.V."/>
            <person name="Debuchy R."/>
            <person name="Gladieux P."/>
            <person name="Thoren M.H."/>
            <person name="Johannesson H."/>
        </authorList>
    </citation>
    <scope>NUCLEOTIDE SEQUENCE</scope>
    <source>
        <strain evidence="7">CBS 990.96</strain>
    </source>
</reference>
<dbReference type="InterPro" id="IPR002938">
    <property type="entry name" value="FAD-bd"/>
</dbReference>
<dbReference type="SUPFAM" id="SSF51905">
    <property type="entry name" value="FAD/NAD(P)-binding domain"/>
    <property type="match status" value="1"/>
</dbReference>
<evidence type="ECO:0000256" key="3">
    <source>
        <dbReference type="ARBA" id="ARBA00022827"/>
    </source>
</evidence>
<evidence type="ECO:0000313" key="8">
    <source>
        <dbReference type="Proteomes" id="UP001301958"/>
    </source>
</evidence>
<evidence type="ECO:0000256" key="5">
    <source>
        <dbReference type="ARBA" id="ARBA00023033"/>
    </source>
</evidence>
<dbReference type="Gene3D" id="3.50.50.60">
    <property type="entry name" value="FAD/NAD(P)-binding domain"/>
    <property type="match status" value="1"/>
</dbReference>